<dbReference type="Proteomes" id="UP000295678">
    <property type="component" value="Unassembled WGS sequence"/>
</dbReference>
<dbReference type="InterPro" id="IPR002942">
    <property type="entry name" value="S4_RNA-bd"/>
</dbReference>
<dbReference type="GO" id="GO:0032259">
    <property type="term" value="P:methylation"/>
    <property type="evidence" value="ECO:0007669"/>
    <property type="project" value="UniProtKB-KW"/>
</dbReference>
<dbReference type="InterPro" id="IPR047048">
    <property type="entry name" value="TlyA"/>
</dbReference>
<dbReference type="SUPFAM" id="SSF53335">
    <property type="entry name" value="S-adenosyl-L-methionine-dependent methyltransferases"/>
    <property type="match status" value="1"/>
</dbReference>
<keyword evidence="1 3" id="KW-0694">RNA-binding</keyword>
<organism evidence="5 6">
    <name type="scientific">Tepidamorphus gemmatus</name>
    <dbReference type="NCBI Taxonomy" id="747076"/>
    <lineage>
        <taxon>Bacteria</taxon>
        <taxon>Pseudomonadati</taxon>
        <taxon>Pseudomonadota</taxon>
        <taxon>Alphaproteobacteria</taxon>
        <taxon>Hyphomicrobiales</taxon>
        <taxon>Tepidamorphaceae</taxon>
        <taxon>Tepidamorphus</taxon>
    </lineage>
</organism>
<gene>
    <name evidence="5" type="ORF">EDC22_110117</name>
</gene>
<feature type="domain" description="RNA-binding S4" evidence="4">
    <location>
        <begin position="4"/>
        <end position="69"/>
    </location>
</feature>
<dbReference type="InterPro" id="IPR004538">
    <property type="entry name" value="Hemolysin_A/TlyA"/>
</dbReference>
<dbReference type="PANTHER" id="PTHR32319:SF0">
    <property type="entry name" value="BACTERIAL HEMOLYSIN-LIKE PROTEIN"/>
    <property type="match status" value="1"/>
</dbReference>
<dbReference type="InterPro" id="IPR036986">
    <property type="entry name" value="S4_RNA-bd_sf"/>
</dbReference>
<evidence type="ECO:0000256" key="2">
    <source>
        <dbReference type="ARBA" id="ARBA00029460"/>
    </source>
</evidence>
<comment type="caution">
    <text evidence="5">The sequence shown here is derived from an EMBL/GenBank/DDBJ whole genome shotgun (WGS) entry which is preliminary data.</text>
</comment>
<dbReference type="PROSITE" id="PS50889">
    <property type="entry name" value="S4"/>
    <property type="match status" value="1"/>
</dbReference>
<reference evidence="5 6" key="1">
    <citation type="submission" date="2019-03" db="EMBL/GenBank/DDBJ databases">
        <title>Genomic Encyclopedia of Type Strains, Phase IV (KMG-IV): sequencing the most valuable type-strain genomes for metagenomic binning, comparative biology and taxonomic classification.</title>
        <authorList>
            <person name="Goeker M."/>
        </authorList>
    </citation>
    <scope>NUCLEOTIDE SEQUENCE [LARGE SCALE GENOMIC DNA]</scope>
    <source>
        <strain evidence="5 6">DSM 19345</strain>
    </source>
</reference>
<keyword evidence="5" id="KW-0808">Transferase</keyword>
<dbReference type="Gene3D" id="3.10.290.10">
    <property type="entry name" value="RNA-binding S4 domain"/>
    <property type="match status" value="1"/>
</dbReference>
<dbReference type="Pfam" id="PF01728">
    <property type="entry name" value="FtsJ"/>
    <property type="match status" value="1"/>
</dbReference>
<accession>A0A4R3M2C6</accession>
<dbReference type="GO" id="GO:0008168">
    <property type="term" value="F:methyltransferase activity"/>
    <property type="evidence" value="ECO:0007669"/>
    <property type="project" value="UniProtKB-KW"/>
</dbReference>
<proteinExistence type="inferred from homology"/>
<dbReference type="Gene3D" id="3.40.50.150">
    <property type="entry name" value="Vaccinia Virus protein VP39"/>
    <property type="match status" value="1"/>
</dbReference>
<dbReference type="SMART" id="SM00363">
    <property type="entry name" value="S4"/>
    <property type="match status" value="1"/>
</dbReference>
<dbReference type="InterPro" id="IPR002877">
    <property type="entry name" value="RNA_MeTrfase_FtsJ_dom"/>
</dbReference>
<dbReference type="PIRSF" id="PIRSF005578">
    <property type="entry name" value="TlyA"/>
    <property type="match status" value="1"/>
</dbReference>
<evidence type="ECO:0000256" key="3">
    <source>
        <dbReference type="PROSITE-ProRule" id="PRU00182"/>
    </source>
</evidence>
<evidence type="ECO:0000256" key="1">
    <source>
        <dbReference type="ARBA" id="ARBA00022884"/>
    </source>
</evidence>
<sequence>MSRLRLDEEMVRRGLAPSRSRARDAIRRGCVAVGGRTVDRPSAAVAADAVISVDDPALAWVSRGALKLIAALDAFGFAVEQRVCLDIGASTGGFTQVLLARGAACVHAVDVGHGQLDPMVAADPRVIVHEGLNARELGPQVVPPPVDVIVADVSFIPLRLAIAPALDLAGRGAVLVALVKPQFEVGREGLGKGGIVRDPDRAQAAVTDVETWLAGRGWTVAGRLPSPIVGGDGNAEFLVGARHG</sequence>
<dbReference type="InterPro" id="IPR029063">
    <property type="entry name" value="SAM-dependent_MTases_sf"/>
</dbReference>
<evidence type="ECO:0000313" key="5">
    <source>
        <dbReference type="EMBL" id="TCT07270.1"/>
    </source>
</evidence>
<dbReference type="PANTHER" id="PTHR32319">
    <property type="entry name" value="BACTERIAL HEMOLYSIN-LIKE PROTEIN"/>
    <property type="match status" value="1"/>
</dbReference>
<evidence type="ECO:0000259" key="4">
    <source>
        <dbReference type="SMART" id="SM00363"/>
    </source>
</evidence>
<dbReference type="SUPFAM" id="SSF55174">
    <property type="entry name" value="Alpha-L RNA-binding motif"/>
    <property type="match status" value="1"/>
</dbReference>
<dbReference type="GO" id="GO:0003723">
    <property type="term" value="F:RNA binding"/>
    <property type="evidence" value="ECO:0007669"/>
    <property type="project" value="UniProtKB-KW"/>
</dbReference>
<dbReference type="CDD" id="cd00165">
    <property type="entry name" value="S4"/>
    <property type="match status" value="1"/>
</dbReference>
<evidence type="ECO:0000313" key="6">
    <source>
        <dbReference type="Proteomes" id="UP000295678"/>
    </source>
</evidence>
<dbReference type="RefSeq" id="WP_132807478.1">
    <property type="nucleotide sequence ID" value="NZ_SMAK01000010.1"/>
</dbReference>
<keyword evidence="5" id="KW-0489">Methyltransferase</keyword>
<dbReference type="EMBL" id="SMAK01000010">
    <property type="protein sequence ID" value="TCT07270.1"/>
    <property type="molecule type" value="Genomic_DNA"/>
</dbReference>
<protein>
    <submittedName>
        <fullName evidence="5">23S rRNA (Cytidine1920-2'-O)/16S rRNA (Cytidine1409-2'-O)-methyltransferase</fullName>
    </submittedName>
</protein>
<dbReference type="OrthoDB" id="9784736at2"/>
<dbReference type="Pfam" id="PF01479">
    <property type="entry name" value="S4"/>
    <property type="match status" value="1"/>
</dbReference>
<comment type="similarity">
    <text evidence="2">Belongs to the TlyA family.</text>
</comment>
<keyword evidence="6" id="KW-1185">Reference proteome</keyword>
<dbReference type="AlphaFoldDB" id="A0A4R3M2C6"/>
<name>A0A4R3M2C6_9HYPH</name>